<dbReference type="SUPFAM" id="SSF52540">
    <property type="entry name" value="P-loop containing nucleoside triphosphate hydrolases"/>
    <property type="match status" value="1"/>
</dbReference>
<name>A0AAV2RP13_MEGNR</name>
<keyword evidence="3" id="KW-1185">Reference proteome</keyword>
<sequence>QSMPTTIRNCDYSEILMIPEKTHQRTPRILTINSSGGNGKTTYTRLLVCKWGKKTNSIPKLDDVDILLFVELRGDSNKTFDDIIKLRLYGVMTDVGLTFQKLKQIIQSLNVLVILDGQDESPQNDLLINTLGLLSTQNKMRVIITTRPGASIALNKIINRYNIPKLDLLITGIAIEDQYKFISNYVVVMEKDIHQQTEILESVNAALPHLNDSMGEIMLSPLMLTLLTLLWVAGEMPDDSVTTTQIFMKVNKLLKGKLESRLLLKLKTLSDVSLKAKLTAFEDYLEEIAYQCFCKKESNFEDSTVDLLRNKIDILELSDVELEILGHYLCPRKTRKDLEIQLQYSYRHLRMQEFAASRYVCKIIFKGSNEEITRIMSEIQDERHSNIRTHTIALLAEKYPQLLAKYGSSIVDCEKAILDKKEGFYAKQNVDSFNRLVSESHCNKAVLDMVTTNMAQMPAWVVYSPSGLSALMVVLQQTHPEVLTLAFSDQTSVPTSFTDYLANITKYHLKFRLYLADTPLEEDPSSSPTAAVHDAFLSAATPPGCNATLDMFRGRISRTGIQQLPPSLFYLMVGLSSEDIQKLFLRIPQITQLKYLGIYMRCSNIENVVVHLGKLQTTLDLINIDIALYGAEDTDLPYIATLVEQCFTGAPLELWLWEANITGDGAVKFLQLLCNQHIKCKEIDISSRQLPSKPQQEEMRTIAQSCVSHLLLWRCGEESLDLTPSSSQDTQDDTATGGASSYSDHGQTSAISPASISKKTTSRRKKNCRIM</sequence>
<dbReference type="Gene3D" id="3.40.50.300">
    <property type="entry name" value="P-loop containing nucleotide triphosphate hydrolases"/>
    <property type="match status" value="1"/>
</dbReference>
<accession>A0AAV2RP13</accession>
<evidence type="ECO:0000313" key="3">
    <source>
        <dbReference type="Proteomes" id="UP001497623"/>
    </source>
</evidence>
<dbReference type="InterPro" id="IPR027417">
    <property type="entry name" value="P-loop_NTPase"/>
</dbReference>
<dbReference type="SUPFAM" id="SSF52047">
    <property type="entry name" value="RNI-like"/>
    <property type="match status" value="1"/>
</dbReference>
<feature type="non-terminal residue" evidence="2">
    <location>
        <position position="1"/>
    </location>
</feature>
<dbReference type="AlphaFoldDB" id="A0AAV2RP13"/>
<feature type="compositionally biased region" description="Basic residues" evidence="1">
    <location>
        <begin position="760"/>
        <end position="771"/>
    </location>
</feature>
<gene>
    <name evidence="2" type="ORF">MNOR_LOCUS26873</name>
</gene>
<reference evidence="2 3" key="1">
    <citation type="submission" date="2024-05" db="EMBL/GenBank/DDBJ databases">
        <authorList>
            <person name="Wallberg A."/>
        </authorList>
    </citation>
    <scope>NUCLEOTIDE SEQUENCE [LARGE SCALE GENOMIC DNA]</scope>
</reference>
<protein>
    <recommendedName>
        <fullName evidence="4">NACHT domain-containing protein</fullName>
    </recommendedName>
</protein>
<organism evidence="2 3">
    <name type="scientific">Meganyctiphanes norvegica</name>
    <name type="common">Northern krill</name>
    <name type="synonym">Thysanopoda norvegica</name>
    <dbReference type="NCBI Taxonomy" id="48144"/>
    <lineage>
        <taxon>Eukaryota</taxon>
        <taxon>Metazoa</taxon>
        <taxon>Ecdysozoa</taxon>
        <taxon>Arthropoda</taxon>
        <taxon>Crustacea</taxon>
        <taxon>Multicrustacea</taxon>
        <taxon>Malacostraca</taxon>
        <taxon>Eumalacostraca</taxon>
        <taxon>Eucarida</taxon>
        <taxon>Euphausiacea</taxon>
        <taxon>Euphausiidae</taxon>
        <taxon>Meganyctiphanes</taxon>
    </lineage>
</organism>
<evidence type="ECO:0000313" key="2">
    <source>
        <dbReference type="EMBL" id="CAL4131824.1"/>
    </source>
</evidence>
<dbReference type="EMBL" id="CAXKWB010027445">
    <property type="protein sequence ID" value="CAL4131824.1"/>
    <property type="molecule type" value="Genomic_DNA"/>
</dbReference>
<feature type="region of interest" description="Disordered" evidence="1">
    <location>
        <begin position="720"/>
        <end position="771"/>
    </location>
</feature>
<proteinExistence type="predicted"/>
<dbReference type="Proteomes" id="UP001497623">
    <property type="component" value="Unassembled WGS sequence"/>
</dbReference>
<comment type="caution">
    <text evidence="2">The sequence shown here is derived from an EMBL/GenBank/DDBJ whole genome shotgun (WGS) entry which is preliminary data.</text>
</comment>
<evidence type="ECO:0008006" key="4">
    <source>
        <dbReference type="Google" id="ProtNLM"/>
    </source>
</evidence>
<feature type="compositionally biased region" description="Polar residues" evidence="1">
    <location>
        <begin position="722"/>
        <end position="755"/>
    </location>
</feature>
<evidence type="ECO:0000256" key="1">
    <source>
        <dbReference type="SAM" id="MobiDB-lite"/>
    </source>
</evidence>
<dbReference type="PANTHER" id="PTHR46312">
    <property type="entry name" value="NACHT DOMAIN-CONTAINING PROTEIN"/>
    <property type="match status" value="1"/>
</dbReference>
<dbReference type="PANTHER" id="PTHR46312:SF2">
    <property type="entry name" value="NUCLEOTIDE-BINDING OLIGOMERIZATION DOMAIN-CONTAINING PROTEIN 2-LIKE"/>
    <property type="match status" value="1"/>
</dbReference>